<organism evidence="3 4">
    <name type="scientific">Lophiostoma macrostomum CBS 122681</name>
    <dbReference type="NCBI Taxonomy" id="1314788"/>
    <lineage>
        <taxon>Eukaryota</taxon>
        <taxon>Fungi</taxon>
        <taxon>Dikarya</taxon>
        <taxon>Ascomycota</taxon>
        <taxon>Pezizomycotina</taxon>
        <taxon>Dothideomycetes</taxon>
        <taxon>Pleosporomycetidae</taxon>
        <taxon>Pleosporales</taxon>
        <taxon>Lophiostomataceae</taxon>
        <taxon>Lophiostoma</taxon>
    </lineage>
</organism>
<feature type="compositionally biased region" description="Polar residues" evidence="1">
    <location>
        <begin position="449"/>
        <end position="458"/>
    </location>
</feature>
<dbReference type="GO" id="GO:0005783">
    <property type="term" value="C:endoplasmic reticulum"/>
    <property type="evidence" value="ECO:0007669"/>
    <property type="project" value="TreeGrafter"/>
</dbReference>
<dbReference type="Pfam" id="PF00789">
    <property type="entry name" value="UBX"/>
    <property type="match status" value="1"/>
</dbReference>
<dbReference type="InterPro" id="IPR001012">
    <property type="entry name" value="UBX_dom"/>
</dbReference>
<dbReference type="PANTHER" id="PTHR46424">
    <property type="entry name" value="UBX DOMAIN-CONTAINING PROTEIN 4"/>
    <property type="match status" value="1"/>
</dbReference>
<feature type="compositionally biased region" description="Low complexity" evidence="1">
    <location>
        <begin position="136"/>
        <end position="148"/>
    </location>
</feature>
<dbReference type="EMBL" id="MU004527">
    <property type="protein sequence ID" value="KAF2648669.1"/>
    <property type="molecule type" value="Genomic_DNA"/>
</dbReference>
<feature type="compositionally biased region" description="Low complexity" evidence="1">
    <location>
        <begin position="405"/>
        <end position="416"/>
    </location>
</feature>
<feature type="compositionally biased region" description="Low complexity" evidence="1">
    <location>
        <begin position="240"/>
        <end position="254"/>
    </location>
</feature>
<evidence type="ECO:0000313" key="4">
    <source>
        <dbReference type="Proteomes" id="UP000799324"/>
    </source>
</evidence>
<dbReference type="SUPFAM" id="SSF54236">
    <property type="entry name" value="Ubiquitin-like"/>
    <property type="match status" value="1"/>
</dbReference>
<feature type="compositionally biased region" description="Low complexity" evidence="1">
    <location>
        <begin position="116"/>
        <end position="126"/>
    </location>
</feature>
<feature type="compositionally biased region" description="Basic and acidic residues" evidence="1">
    <location>
        <begin position="436"/>
        <end position="447"/>
    </location>
</feature>
<evidence type="ECO:0000259" key="2">
    <source>
        <dbReference type="PROSITE" id="PS50033"/>
    </source>
</evidence>
<feature type="compositionally biased region" description="Polar residues" evidence="1">
    <location>
        <begin position="417"/>
        <end position="430"/>
    </location>
</feature>
<dbReference type="PROSITE" id="PS50033">
    <property type="entry name" value="UBX"/>
    <property type="match status" value="1"/>
</dbReference>
<sequence length="468" mass="49903">MFHEGSLQSGISLAIQEQKLVACFVRDDSEESSTWETEWLQSGWLSGLLVQKAVVLRLEAGSTEAGFLSAFCPISNIPTIVVIQDGQLREQVSSGVGQDEFINRIRKVLGAATIPTANSSASAPTSSSPPPPALSAPPSSSSPLSDETPPVEDAVDDRIPVSPILPPSSKAKGKQKATPPGSRPDISSANAAQQAARDALRKKKQEEKDELARIKARIEANKAERKAAAEAQKAERERLAATSNTSSSPMRSTSNKGSQAKNVNLNVRLFDGRTIRSSFPRTAKLQDDVRPWVDREFVARAEDPNHKHPPYYFKQILAPLPSRELSAGEENETLGDIDLAPSATLVLIPVKGYTEAYASGSGGVVGGTVGAVTGLVGGVFGVASSAVGYVGSTLGSIVGYGSSASQETEQSQQNAQGRTLSENNDAQDPSNIRVRTLADQRAREPRNQEFYNGNQLSFEPNPGERDSR</sequence>
<dbReference type="AlphaFoldDB" id="A0A6A6SLS9"/>
<dbReference type="Pfam" id="PF23187">
    <property type="entry name" value="UBX7_N"/>
    <property type="match status" value="1"/>
</dbReference>
<dbReference type="Gene3D" id="3.10.20.90">
    <property type="entry name" value="Phosphatidylinositol 3-kinase Catalytic Subunit, Chain A, domain 1"/>
    <property type="match status" value="1"/>
</dbReference>
<dbReference type="PANTHER" id="PTHR46424:SF1">
    <property type="entry name" value="UBX DOMAIN-CONTAINING PROTEIN 4"/>
    <property type="match status" value="1"/>
</dbReference>
<name>A0A6A6SLS9_9PLEO</name>
<feature type="region of interest" description="Disordered" evidence="1">
    <location>
        <begin position="225"/>
        <end position="261"/>
    </location>
</feature>
<protein>
    <recommendedName>
        <fullName evidence="2">UBX domain-containing protein</fullName>
    </recommendedName>
</protein>
<dbReference type="InterPro" id="IPR029071">
    <property type="entry name" value="Ubiquitin-like_domsf"/>
</dbReference>
<feature type="compositionally biased region" description="Basic and acidic residues" evidence="1">
    <location>
        <begin position="225"/>
        <end position="239"/>
    </location>
</feature>
<evidence type="ECO:0000256" key="1">
    <source>
        <dbReference type="SAM" id="MobiDB-lite"/>
    </source>
</evidence>
<keyword evidence="4" id="KW-1185">Reference proteome</keyword>
<dbReference type="GO" id="GO:0036503">
    <property type="term" value="P:ERAD pathway"/>
    <property type="evidence" value="ECO:0007669"/>
    <property type="project" value="TreeGrafter"/>
</dbReference>
<reference evidence="3" key="1">
    <citation type="journal article" date="2020" name="Stud. Mycol.">
        <title>101 Dothideomycetes genomes: a test case for predicting lifestyles and emergence of pathogens.</title>
        <authorList>
            <person name="Haridas S."/>
            <person name="Albert R."/>
            <person name="Binder M."/>
            <person name="Bloem J."/>
            <person name="Labutti K."/>
            <person name="Salamov A."/>
            <person name="Andreopoulos B."/>
            <person name="Baker S."/>
            <person name="Barry K."/>
            <person name="Bills G."/>
            <person name="Bluhm B."/>
            <person name="Cannon C."/>
            <person name="Castanera R."/>
            <person name="Culley D."/>
            <person name="Daum C."/>
            <person name="Ezra D."/>
            <person name="Gonzalez J."/>
            <person name="Henrissat B."/>
            <person name="Kuo A."/>
            <person name="Liang C."/>
            <person name="Lipzen A."/>
            <person name="Lutzoni F."/>
            <person name="Magnuson J."/>
            <person name="Mondo S."/>
            <person name="Nolan M."/>
            <person name="Ohm R."/>
            <person name="Pangilinan J."/>
            <person name="Park H.-J."/>
            <person name="Ramirez L."/>
            <person name="Alfaro M."/>
            <person name="Sun H."/>
            <person name="Tritt A."/>
            <person name="Yoshinaga Y."/>
            <person name="Zwiers L.-H."/>
            <person name="Turgeon B."/>
            <person name="Goodwin S."/>
            <person name="Spatafora J."/>
            <person name="Crous P."/>
            <person name="Grigoriev I."/>
        </authorList>
    </citation>
    <scope>NUCLEOTIDE SEQUENCE</scope>
    <source>
        <strain evidence="3">CBS 122681</strain>
    </source>
</reference>
<feature type="domain" description="UBX" evidence="2">
    <location>
        <begin position="258"/>
        <end position="347"/>
    </location>
</feature>
<evidence type="ECO:0000313" key="3">
    <source>
        <dbReference type="EMBL" id="KAF2648669.1"/>
    </source>
</evidence>
<gene>
    <name evidence="3" type="ORF">K491DRAFT_698722</name>
</gene>
<dbReference type="CDD" id="cd01767">
    <property type="entry name" value="UBX"/>
    <property type="match status" value="1"/>
</dbReference>
<dbReference type="OrthoDB" id="2445133at2759"/>
<accession>A0A6A6SLS9</accession>
<feature type="region of interest" description="Disordered" evidence="1">
    <location>
        <begin position="116"/>
        <end position="208"/>
    </location>
</feature>
<dbReference type="Proteomes" id="UP000799324">
    <property type="component" value="Unassembled WGS sequence"/>
</dbReference>
<proteinExistence type="predicted"/>
<feature type="region of interest" description="Disordered" evidence="1">
    <location>
        <begin position="405"/>
        <end position="468"/>
    </location>
</feature>
<dbReference type="SMART" id="SM00166">
    <property type="entry name" value="UBX"/>
    <property type="match status" value="1"/>
</dbReference>